<dbReference type="Ensembl" id="ENSBGRT00000009559.1">
    <property type="protein sequence ID" value="ENSBGRP00000008304.1"/>
    <property type="gene ID" value="ENSBGRG00000004946.1"/>
</dbReference>
<keyword evidence="1" id="KW-0812">Transmembrane</keyword>
<keyword evidence="1" id="KW-1133">Transmembrane helix</keyword>
<keyword evidence="3" id="KW-1185">Reference proteome</keyword>
<organism evidence="2 3">
    <name type="scientific">Bos mutus grunniens</name>
    <name type="common">Wild yak</name>
    <name type="synonym">Bos grunniens</name>
    <dbReference type="NCBI Taxonomy" id="30521"/>
    <lineage>
        <taxon>Eukaryota</taxon>
        <taxon>Metazoa</taxon>
        <taxon>Chordata</taxon>
        <taxon>Craniata</taxon>
        <taxon>Vertebrata</taxon>
        <taxon>Euteleostomi</taxon>
        <taxon>Mammalia</taxon>
        <taxon>Eutheria</taxon>
        <taxon>Laurasiatheria</taxon>
        <taxon>Artiodactyla</taxon>
        <taxon>Ruminantia</taxon>
        <taxon>Pecora</taxon>
        <taxon>Bovidae</taxon>
        <taxon>Bovinae</taxon>
        <taxon>Bos</taxon>
    </lineage>
</organism>
<sequence>MATAGARLGGQAARVGARGAGGLCGGVAVFAAVAAVFTLTLPPSLPGGDSGELITAAHELGVAHPPGYPLFTLVAKLAILLFPFGSVAYRVNLLCGLFGAAAAALLFFTVFRLSGSYAGGILAAGVFSFSRLTWQWSIAAEVFSLNNLFVGLLMALTVHFEEAATAQERSKIAKIGALCCGLSLCNQHTIVLYVLCIIPWILFRLLKEKAKSEIGSSMSEILLSQVTNMRTQLSFNIQALAVWANICLTRKDRQSPSLVWLFTGMFCIYSLFFAWRANLDISKPLFMGVVERFWMQSNAVVAVLAGIGLAALVSESNRVLNTNGLQYLEWLSAILFVTCQIYSNYSICDQRTNYVIDKFAKNLLSSMPRDAIILLRGDLPGNSLRYMHYCEGLRPDISLVDQEMMTYEWYLPKMAKHLPGVKFPGNRWNPVEGILSSGMVTFNLYHFLEVNKQKETFVCIGIHEGDPTWKKNYSLWPWGSCDKLVSSEIVFNPEEWIKLTRNIYNWTESYGRFDPSSWESVANEEMWQARMKTPFFIFNLAESASLPSNVKAQLYTHAYNLYKEIVYLRREHPVNWHKNYAISCERMLRLQERSADPEVLLSETIRHFRLYTRKAQNDPQLADISVALKHLRKLGINLPCCGGLESAENT</sequence>
<protein>
    <submittedName>
        <fullName evidence="2">Transmembrane protein 260</fullName>
    </submittedName>
</protein>
<feature type="transmembrane region" description="Helical" evidence="1">
    <location>
        <begin position="20"/>
        <end position="41"/>
    </location>
</feature>
<keyword evidence="1" id="KW-0472">Membrane</keyword>
<feature type="transmembrane region" description="Helical" evidence="1">
    <location>
        <begin position="91"/>
        <end position="111"/>
    </location>
</feature>
<dbReference type="PANTHER" id="PTHR16214:SF3">
    <property type="entry name" value="TRANSMEMBRANE PROTEIN 260"/>
    <property type="match status" value="1"/>
</dbReference>
<evidence type="ECO:0000256" key="1">
    <source>
        <dbReference type="SAM" id="Phobius"/>
    </source>
</evidence>
<feature type="transmembrane region" description="Helical" evidence="1">
    <location>
        <begin position="258"/>
        <end position="275"/>
    </location>
</feature>
<feature type="transmembrane region" description="Helical" evidence="1">
    <location>
        <begin position="141"/>
        <end position="160"/>
    </location>
</feature>
<reference evidence="2" key="3">
    <citation type="submission" date="2025-09" db="UniProtKB">
        <authorList>
            <consortium name="Ensembl"/>
        </authorList>
    </citation>
    <scope>IDENTIFICATION</scope>
</reference>
<name>A0A8B9WKX7_BOSMU</name>
<dbReference type="InterPro" id="IPR021280">
    <property type="entry name" value="TMEM260-like"/>
</dbReference>
<accession>A0A8B9WKX7</accession>
<dbReference type="GeneTree" id="ENSGT00390000013544"/>
<dbReference type="PANTHER" id="PTHR16214">
    <property type="entry name" value="TRANSMEMBRANE PROTEIN 260"/>
    <property type="match status" value="1"/>
</dbReference>
<dbReference type="AlphaFoldDB" id="A0A8B9WKX7"/>
<feature type="transmembrane region" description="Helical" evidence="1">
    <location>
        <begin position="172"/>
        <end position="203"/>
    </location>
</feature>
<feature type="transmembrane region" description="Helical" evidence="1">
    <location>
        <begin position="295"/>
        <end position="313"/>
    </location>
</feature>
<proteinExistence type="predicted"/>
<reference evidence="2" key="2">
    <citation type="submission" date="2025-08" db="UniProtKB">
        <authorList>
            <consortium name="Ensembl"/>
        </authorList>
    </citation>
    <scope>IDENTIFICATION</scope>
</reference>
<dbReference type="InterPro" id="IPR052724">
    <property type="entry name" value="GT117_domain-containing"/>
</dbReference>
<evidence type="ECO:0000313" key="3">
    <source>
        <dbReference type="Proteomes" id="UP000694520"/>
    </source>
</evidence>
<reference evidence="2" key="1">
    <citation type="submission" date="2019-05" db="EMBL/GenBank/DDBJ databases">
        <authorList>
            <person name="Zhang S."/>
            <person name="Liu J."/>
        </authorList>
    </citation>
    <scope>NUCLEOTIDE SEQUENCE [LARGE SCALE GENOMIC DNA]</scope>
</reference>
<evidence type="ECO:0000313" key="2">
    <source>
        <dbReference type="Ensembl" id="ENSBGRP00000008304.1"/>
    </source>
</evidence>
<dbReference type="Proteomes" id="UP000694520">
    <property type="component" value="Chromosome 11"/>
</dbReference>
<gene>
    <name evidence="2" type="primary">TMEM260</name>
</gene>
<feature type="transmembrane region" description="Helical" evidence="1">
    <location>
        <begin position="67"/>
        <end position="84"/>
    </location>
</feature>
<dbReference type="Pfam" id="PF11028">
    <property type="entry name" value="TMEM260-like"/>
    <property type="match status" value="1"/>
</dbReference>